<dbReference type="Gene3D" id="3.90.70.10">
    <property type="entry name" value="Cysteine proteinases"/>
    <property type="match status" value="1"/>
</dbReference>
<proteinExistence type="inferred from homology"/>
<dbReference type="Proteomes" id="UP001153636">
    <property type="component" value="Chromosome 3"/>
</dbReference>
<dbReference type="PROSITE" id="PS00640">
    <property type="entry name" value="THIOL_PROTEASE_ASN"/>
    <property type="match status" value="1"/>
</dbReference>
<dbReference type="InterPro" id="IPR000169">
    <property type="entry name" value="Pept_cys_AS"/>
</dbReference>
<dbReference type="CDD" id="cd02248">
    <property type="entry name" value="Peptidase_C1A"/>
    <property type="match status" value="1"/>
</dbReference>
<keyword evidence="5" id="KW-0865">Zymogen</keyword>
<keyword evidence="6" id="KW-1015">Disulfide bond</keyword>
<dbReference type="InterPro" id="IPR013128">
    <property type="entry name" value="Peptidase_C1A"/>
</dbReference>
<dbReference type="Pfam" id="PF08246">
    <property type="entry name" value="Inhibitor_I29"/>
    <property type="match status" value="1"/>
</dbReference>
<dbReference type="GO" id="GO:0006508">
    <property type="term" value="P:proteolysis"/>
    <property type="evidence" value="ECO:0007669"/>
    <property type="project" value="UniProtKB-KW"/>
</dbReference>
<feature type="signal peptide" evidence="7">
    <location>
        <begin position="1"/>
        <end position="16"/>
    </location>
</feature>
<dbReference type="SMART" id="SM00645">
    <property type="entry name" value="Pept_C1"/>
    <property type="match status" value="1"/>
</dbReference>
<sequence length="319" mass="35446">MKLFIVFAAALLVVTALPAQQHWISFKAKHGKSYATLEEEKVRFQIFQDNVLKVNTHNARYEAGLETYTMAVNKFADLTQEEFGAMLRRINGPIPKKNLTPHVQSVPVPEAIDWRERNAVSAVKDQGDCGSCWAFSTTGVLEGQNAIKNNITVPLSVQQLIDCDKELNQGCNGGDMVPAIKYVIKHGLNSETEYPYKAKDGKCRAKSDSVVQVKDVVHFQGESALRDTVGTVGPVSIGIYGDPLQLYERGIYDRFVCFNSSDLLDHAVLVVGYDTVNSIPYWIIKNSWGTDWGVNGFMKMVRGEWMCGIGLDSTYPILA</sequence>
<keyword evidence="2" id="KW-0645">Protease</keyword>
<dbReference type="PROSITE" id="PS00139">
    <property type="entry name" value="THIOL_PROTEASE_CYS"/>
    <property type="match status" value="1"/>
</dbReference>
<evidence type="ECO:0000259" key="8">
    <source>
        <dbReference type="SMART" id="SM00645"/>
    </source>
</evidence>
<dbReference type="EMBL" id="OV651815">
    <property type="protein sequence ID" value="CAH1108911.1"/>
    <property type="molecule type" value="Genomic_DNA"/>
</dbReference>
<protein>
    <submittedName>
        <fullName evidence="10">Uncharacterized protein</fullName>
    </submittedName>
</protein>
<evidence type="ECO:0000256" key="1">
    <source>
        <dbReference type="ARBA" id="ARBA00008455"/>
    </source>
</evidence>
<dbReference type="InterPro" id="IPR000668">
    <property type="entry name" value="Peptidase_C1A_C"/>
</dbReference>
<evidence type="ECO:0000259" key="9">
    <source>
        <dbReference type="SMART" id="SM00848"/>
    </source>
</evidence>
<dbReference type="InterPro" id="IPR013201">
    <property type="entry name" value="Prot_inhib_I29"/>
</dbReference>
<dbReference type="InterPro" id="IPR038765">
    <property type="entry name" value="Papain-like_cys_pep_sf"/>
</dbReference>
<evidence type="ECO:0000256" key="6">
    <source>
        <dbReference type="ARBA" id="ARBA00023157"/>
    </source>
</evidence>
<evidence type="ECO:0000256" key="7">
    <source>
        <dbReference type="SAM" id="SignalP"/>
    </source>
</evidence>
<evidence type="ECO:0000256" key="3">
    <source>
        <dbReference type="ARBA" id="ARBA00022801"/>
    </source>
</evidence>
<name>A0A9P0D2Y5_9CUCU</name>
<dbReference type="Pfam" id="PF00112">
    <property type="entry name" value="Peptidase_C1"/>
    <property type="match status" value="1"/>
</dbReference>
<dbReference type="PRINTS" id="PR00705">
    <property type="entry name" value="PAPAIN"/>
</dbReference>
<keyword evidence="7" id="KW-0732">Signal</keyword>
<dbReference type="SUPFAM" id="SSF54001">
    <property type="entry name" value="Cysteine proteinases"/>
    <property type="match status" value="1"/>
</dbReference>
<keyword evidence="3" id="KW-0378">Hydrolase</keyword>
<accession>A0A9P0D2Y5</accession>
<evidence type="ECO:0000256" key="2">
    <source>
        <dbReference type="ARBA" id="ARBA00022670"/>
    </source>
</evidence>
<organism evidence="10 11">
    <name type="scientific">Psylliodes chrysocephalus</name>
    <dbReference type="NCBI Taxonomy" id="3402493"/>
    <lineage>
        <taxon>Eukaryota</taxon>
        <taxon>Metazoa</taxon>
        <taxon>Ecdysozoa</taxon>
        <taxon>Arthropoda</taxon>
        <taxon>Hexapoda</taxon>
        <taxon>Insecta</taxon>
        <taxon>Pterygota</taxon>
        <taxon>Neoptera</taxon>
        <taxon>Endopterygota</taxon>
        <taxon>Coleoptera</taxon>
        <taxon>Polyphaga</taxon>
        <taxon>Cucujiformia</taxon>
        <taxon>Chrysomeloidea</taxon>
        <taxon>Chrysomelidae</taxon>
        <taxon>Galerucinae</taxon>
        <taxon>Alticini</taxon>
        <taxon>Psylliodes</taxon>
    </lineage>
</organism>
<evidence type="ECO:0000256" key="4">
    <source>
        <dbReference type="ARBA" id="ARBA00022807"/>
    </source>
</evidence>
<dbReference type="FunFam" id="3.90.70.10:FF:000006">
    <property type="entry name" value="Cathepsin S"/>
    <property type="match status" value="1"/>
</dbReference>
<evidence type="ECO:0000256" key="5">
    <source>
        <dbReference type="ARBA" id="ARBA00023145"/>
    </source>
</evidence>
<dbReference type="GO" id="GO:0008234">
    <property type="term" value="F:cysteine-type peptidase activity"/>
    <property type="evidence" value="ECO:0007669"/>
    <property type="project" value="UniProtKB-KW"/>
</dbReference>
<dbReference type="PANTHER" id="PTHR12411">
    <property type="entry name" value="CYSTEINE PROTEASE FAMILY C1-RELATED"/>
    <property type="match status" value="1"/>
</dbReference>
<dbReference type="InterPro" id="IPR025660">
    <property type="entry name" value="Pept_his_AS"/>
</dbReference>
<dbReference type="InterPro" id="IPR025661">
    <property type="entry name" value="Pept_asp_AS"/>
</dbReference>
<dbReference type="OrthoDB" id="10253408at2759"/>
<dbReference type="AlphaFoldDB" id="A0A9P0D2Y5"/>
<comment type="similarity">
    <text evidence="1">Belongs to the peptidase C1 family.</text>
</comment>
<feature type="domain" description="Cathepsin propeptide inhibitor" evidence="9">
    <location>
        <begin position="23"/>
        <end position="83"/>
    </location>
</feature>
<keyword evidence="4" id="KW-0788">Thiol protease</keyword>
<reference evidence="10" key="1">
    <citation type="submission" date="2022-01" db="EMBL/GenBank/DDBJ databases">
        <authorList>
            <person name="King R."/>
        </authorList>
    </citation>
    <scope>NUCLEOTIDE SEQUENCE</scope>
</reference>
<dbReference type="InterPro" id="IPR039417">
    <property type="entry name" value="Peptidase_C1A_papain-like"/>
</dbReference>
<dbReference type="SMART" id="SM00848">
    <property type="entry name" value="Inhibitor_I29"/>
    <property type="match status" value="1"/>
</dbReference>
<dbReference type="PROSITE" id="PS00639">
    <property type="entry name" value="THIOL_PROTEASE_HIS"/>
    <property type="match status" value="1"/>
</dbReference>
<gene>
    <name evidence="10" type="ORF">PSYICH_LOCUS9600</name>
</gene>
<evidence type="ECO:0000313" key="10">
    <source>
        <dbReference type="EMBL" id="CAH1108911.1"/>
    </source>
</evidence>
<feature type="domain" description="Peptidase C1A papain C-terminal" evidence="8">
    <location>
        <begin position="108"/>
        <end position="317"/>
    </location>
</feature>
<evidence type="ECO:0000313" key="11">
    <source>
        <dbReference type="Proteomes" id="UP001153636"/>
    </source>
</evidence>
<keyword evidence="11" id="KW-1185">Reference proteome</keyword>
<feature type="chain" id="PRO_5040409061" evidence="7">
    <location>
        <begin position="17"/>
        <end position="319"/>
    </location>
</feature>